<evidence type="ECO:0000256" key="1">
    <source>
        <dbReference type="SAM" id="Phobius"/>
    </source>
</evidence>
<keyword evidence="1" id="KW-0812">Transmembrane</keyword>
<dbReference type="Proteomes" id="UP000597613">
    <property type="component" value="Unassembled WGS sequence"/>
</dbReference>
<comment type="caution">
    <text evidence="2">The sequence shown here is derived from an EMBL/GenBank/DDBJ whole genome shotgun (WGS) entry which is preliminary data.</text>
</comment>
<accession>A0ABR7ALI9</accession>
<feature type="transmembrane region" description="Helical" evidence="1">
    <location>
        <begin position="250"/>
        <end position="270"/>
    </location>
</feature>
<reference evidence="2 3" key="1">
    <citation type="submission" date="2020-08" db="EMBL/GenBank/DDBJ databases">
        <title>Putative novel bacterial strains isolated from necrotic wheat leaf tissues caused by Xanthomonas translucens.</title>
        <authorList>
            <person name="Tambong J.T."/>
        </authorList>
    </citation>
    <scope>NUCLEOTIDE SEQUENCE [LARGE SCALE GENOMIC DNA]</scope>
    <source>
        <strain evidence="3">DOAB 1063</strain>
    </source>
</reference>
<name>A0ABR7ALI9_9SPHN</name>
<evidence type="ECO:0000313" key="2">
    <source>
        <dbReference type="EMBL" id="MBC3941321.1"/>
    </source>
</evidence>
<organism evidence="2 3">
    <name type="scientific">Sphingomonas albertensis</name>
    <dbReference type="NCBI Taxonomy" id="2762591"/>
    <lineage>
        <taxon>Bacteria</taxon>
        <taxon>Pseudomonadati</taxon>
        <taxon>Pseudomonadota</taxon>
        <taxon>Alphaproteobacteria</taxon>
        <taxon>Sphingomonadales</taxon>
        <taxon>Sphingomonadaceae</taxon>
        <taxon>Sphingomonas</taxon>
    </lineage>
</organism>
<keyword evidence="3" id="KW-1185">Reference proteome</keyword>
<evidence type="ECO:0000313" key="3">
    <source>
        <dbReference type="Proteomes" id="UP000597613"/>
    </source>
</evidence>
<protein>
    <recommendedName>
        <fullName evidence="4">Transglutaminase-like domain-containing protein</fullName>
    </recommendedName>
</protein>
<evidence type="ECO:0008006" key="4">
    <source>
        <dbReference type="Google" id="ProtNLM"/>
    </source>
</evidence>
<keyword evidence="1" id="KW-1133">Transmembrane helix</keyword>
<dbReference type="RefSeq" id="WP_187503090.1">
    <property type="nucleotide sequence ID" value="NZ_JACONT010000009.1"/>
</dbReference>
<keyword evidence="1" id="KW-0472">Membrane</keyword>
<dbReference type="EMBL" id="JACONT010000009">
    <property type="protein sequence ID" value="MBC3941321.1"/>
    <property type="molecule type" value="Genomic_DNA"/>
</dbReference>
<proteinExistence type="predicted"/>
<gene>
    <name evidence="2" type="ORF">H8S47_06415</name>
</gene>
<sequence length="280" mass="32007">MNLNANKLLIWLLGAAAFILLLMPFLPVEGGSVATGLIGDKFDKEIGRLDTLDGIEKAVPKYIKDTGNPDRDYARALAEVVQLHTIHGISRQSWRENWIANLIDKFGIPNSSFSGRMRPEDLIKDNIAYCSQVSLILQELFRRKGIEYATVRFNVGGPPPHSAVAARPDGVWRYYDASYEAVEQGVPFRQLIETDRFLSIYQDKSWDSNKIGKEFYDLAKQGKIKIIDINGRGPYRGLLFQDITKFLSNYIWLFPFTLMMAMVFFSRRVASRKVRKSFLR</sequence>